<sequence>MEGATVNPNEVDRGEKHNIDILIRNNKDQAIIIENKIFANDSNKPESFELADPFLRYQLPRYYRKIASHENKRNEVVAIVYLTINGKPPEDFDKFPEEVKPLIHRKEHLSDIQNWLTACLELLKQDSDLKKAIQQYIQARREFLNDVHLAIDLRKVFAKYLGEGYKFIYENDIDFVENAAVLQNEFIHVKWHVVHEFYSLLKDKIKNTFGVGVADIDNEKITALTHRTGKTVTVTALTFDYNSQTFYVCNDKQGFSIGVNRDNKQNDDFKFLFRDKNYAFFDFKQIEVYNLIESAHRDDLINDIVSELVEFVSGKQDG</sequence>
<comment type="caution">
    <text evidence="1">The sequence shown here is derived from an EMBL/GenBank/DDBJ whole genome shotgun (WGS) entry which is preliminary data.</text>
</comment>
<dbReference type="RefSeq" id="WP_138731086.1">
    <property type="nucleotide sequence ID" value="NZ_SRMP02000025.1"/>
</dbReference>
<evidence type="ECO:0000313" key="1">
    <source>
        <dbReference type="EMBL" id="MFN0292503.1"/>
    </source>
</evidence>
<organism evidence="1 2">
    <name type="scientific">Pedobacter helvus</name>
    <dbReference type="NCBI Taxonomy" id="2563444"/>
    <lineage>
        <taxon>Bacteria</taxon>
        <taxon>Pseudomonadati</taxon>
        <taxon>Bacteroidota</taxon>
        <taxon>Sphingobacteriia</taxon>
        <taxon>Sphingobacteriales</taxon>
        <taxon>Sphingobacteriaceae</taxon>
        <taxon>Pedobacter</taxon>
    </lineage>
</organism>
<evidence type="ECO:0000313" key="2">
    <source>
        <dbReference type="Proteomes" id="UP001517367"/>
    </source>
</evidence>
<keyword evidence="2" id="KW-1185">Reference proteome</keyword>
<dbReference type="EMBL" id="SRMP02000025">
    <property type="protein sequence ID" value="MFN0292503.1"/>
    <property type="molecule type" value="Genomic_DNA"/>
</dbReference>
<gene>
    <name evidence="1" type="ORF">E5L68_013950</name>
</gene>
<name>A0ABW9JMP3_9SPHI</name>
<protein>
    <submittedName>
        <fullName evidence="1">PD-(D/E)XK nuclease family protein</fullName>
    </submittedName>
</protein>
<dbReference type="InterPro" id="IPR029470">
    <property type="entry name" value="PDDEXK_4"/>
</dbReference>
<reference evidence="1 2" key="1">
    <citation type="submission" date="2024-12" db="EMBL/GenBank/DDBJ databases">
        <authorList>
            <person name="Hu S."/>
        </authorList>
    </citation>
    <scope>NUCLEOTIDE SEQUENCE [LARGE SCALE GENOMIC DNA]</scope>
    <source>
        <strain evidence="1 2">P-25</strain>
    </source>
</reference>
<accession>A0ABW9JMP3</accession>
<dbReference type="Pfam" id="PF14281">
    <property type="entry name" value="PDDEXK_4"/>
    <property type="match status" value="1"/>
</dbReference>
<proteinExistence type="predicted"/>
<dbReference type="Proteomes" id="UP001517367">
    <property type="component" value="Unassembled WGS sequence"/>
</dbReference>